<comment type="function">
    <text evidence="9">Plays an essential role in type IV pili and type II pseudopili formation by proteolytically removing the leader sequence from substrate proteins and subsequently monomethylating the alpha-amino group of the newly exposed N-terminal phenylalanine.</text>
</comment>
<gene>
    <name evidence="13" type="ORF">GGR89_001349</name>
</gene>
<accession>A0A7X5XX90</accession>
<evidence type="ECO:0000256" key="6">
    <source>
        <dbReference type="ARBA" id="ARBA00022989"/>
    </source>
</evidence>
<dbReference type="EMBL" id="JAATJB010000003">
    <property type="protein sequence ID" value="NJB97043.1"/>
    <property type="molecule type" value="Genomic_DNA"/>
</dbReference>
<feature type="transmembrane region" description="Helical" evidence="10">
    <location>
        <begin position="203"/>
        <end position="221"/>
    </location>
</feature>
<name>A0A7X5XX90_9SPHN</name>
<dbReference type="InterPro" id="IPR050882">
    <property type="entry name" value="Prepilin_peptidase/N-MTase"/>
</dbReference>
<comment type="catalytic activity">
    <reaction evidence="9">
        <text>Typically cleaves a -Gly-|-Phe- bond to release an N-terminal, basic peptide of 5-8 residues from type IV prepilin, and then N-methylates the new N-terminal amino group, the methyl donor being S-adenosyl-L-methionine.</text>
        <dbReference type="EC" id="3.4.23.43"/>
    </reaction>
</comment>
<dbReference type="EC" id="3.4.23.43" evidence="9"/>
<feature type="transmembrane region" description="Helical" evidence="10">
    <location>
        <begin position="104"/>
        <end position="123"/>
    </location>
</feature>
<dbReference type="GO" id="GO:0008168">
    <property type="term" value="F:methyltransferase activity"/>
    <property type="evidence" value="ECO:0007669"/>
    <property type="project" value="UniProtKB-KW"/>
</dbReference>
<organism evidence="13 14">
    <name type="scientific">Sphingomonas trueperi</name>
    <dbReference type="NCBI Taxonomy" id="53317"/>
    <lineage>
        <taxon>Bacteria</taxon>
        <taxon>Pseudomonadati</taxon>
        <taxon>Pseudomonadota</taxon>
        <taxon>Alphaproteobacteria</taxon>
        <taxon>Sphingomonadales</taxon>
        <taxon>Sphingomonadaceae</taxon>
        <taxon>Sphingomonas</taxon>
    </lineage>
</organism>
<keyword evidence="9 13" id="KW-0808">Transferase</keyword>
<evidence type="ECO:0000259" key="12">
    <source>
        <dbReference type="Pfam" id="PF06750"/>
    </source>
</evidence>
<feature type="transmembrane region" description="Helical" evidence="10">
    <location>
        <begin position="233"/>
        <end position="251"/>
    </location>
</feature>
<keyword evidence="3" id="KW-1003">Cell membrane</keyword>
<feature type="domain" description="Prepilin peptidase A24 N-terminal" evidence="12">
    <location>
        <begin position="15"/>
        <end position="88"/>
    </location>
</feature>
<evidence type="ECO:0000256" key="4">
    <source>
        <dbReference type="ARBA" id="ARBA00022519"/>
    </source>
</evidence>
<dbReference type="Pfam" id="PF06750">
    <property type="entry name" value="A24_N_bact"/>
    <property type="match status" value="1"/>
</dbReference>
<keyword evidence="14" id="KW-1185">Reference proteome</keyword>
<keyword evidence="9 13" id="KW-0378">Hydrolase</keyword>
<keyword evidence="5 9" id="KW-0812">Transmembrane</keyword>
<feature type="transmembrane region" description="Helical" evidence="10">
    <location>
        <begin position="6"/>
        <end position="29"/>
    </location>
</feature>
<dbReference type="GO" id="GO:0032259">
    <property type="term" value="P:methylation"/>
    <property type="evidence" value="ECO:0007669"/>
    <property type="project" value="UniProtKB-KW"/>
</dbReference>
<dbReference type="InterPro" id="IPR014032">
    <property type="entry name" value="Peptidase_A24A_bac"/>
</dbReference>
<keyword evidence="9" id="KW-0645">Protease</keyword>
<evidence type="ECO:0000256" key="10">
    <source>
        <dbReference type="SAM" id="Phobius"/>
    </source>
</evidence>
<dbReference type="GO" id="GO:0006465">
    <property type="term" value="P:signal peptide processing"/>
    <property type="evidence" value="ECO:0007669"/>
    <property type="project" value="TreeGrafter"/>
</dbReference>
<dbReference type="EC" id="2.1.1.-" evidence="9"/>
<keyword evidence="4" id="KW-0997">Cell inner membrane</keyword>
<proteinExistence type="inferred from homology"/>
<keyword evidence="6 10" id="KW-1133">Transmembrane helix</keyword>
<comment type="similarity">
    <text evidence="2 8">Belongs to the peptidase A24 family.</text>
</comment>
<dbReference type="Pfam" id="PF01478">
    <property type="entry name" value="Peptidase_A24"/>
    <property type="match status" value="1"/>
</dbReference>
<keyword evidence="9" id="KW-0511">Multifunctional enzyme</keyword>
<dbReference type="PANTHER" id="PTHR30487:SF0">
    <property type="entry name" value="PREPILIN LEADER PEPTIDASE_N-METHYLTRANSFERASE-RELATED"/>
    <property type="match status" value="1"/>
</dbReference>
<evidence type="ECO:0000256" key="8">
    <source>
        <dbReference type="RuleBase" id="RU003793"/>
    </source>
</evidence>
<reference evidence="13 14" key="1">
    <citation type="submission" date="2020-03" db="EMBL/GenBank/DDBJ databases">
        <title>Genomic Encyclopedia of Type Strains, Phase IV (KMG-IV): sequencing the most valuable type-strain genomes for metagenomic binning, comparative biology and taxonomic classification.</title>
        <authorList>
            <person name="Goeker M."/>
        </authorList>
    </citation>
    <scope>NUCLEOTIDE SEQUENCE [LARGE SCALE GENOMIC DNA]</scope>
    <source>
        <strain evidence="13 14">DSM 7225</strain>
    </source>
</reference>
<evidence type="ECO:0000256" key="5">
    <source>
        <dbReference type="ARBA" id="ARBA00022692"/>
    </source>
</evidence>
<comment type="caution">
    <text evidence="13">The sequence shown here is derived from an EMBL/GenBank/DDBJ whole genome shotgun (WGS) entry which is preliminary data.</text>
</comment>
<dbReference type="RefSeq" id="WP_206434264.1">
    <property type="nucleotide sequence ID" value="NZ_JAATJB010000003.1"/>
</dbReference>
<feature type="transmembrane region" description="Helical" evidence="10">
    <location>
        <begin position="81"/>
        <end position="98"/>
    </location>
</feature>
<dbReference type="Gene3D" id="1.20.120.1220">
    <property type="match status" value="1"/>
</dbReference>
<evidence type="ECO:0000313" key="13">
    <source>
        <dbReference type="EMBL" id="NJB97043.1"/>
    </source>
</evidence>
<evidence type="ECO:0000313" key="14">
    <source>
        <dbReference type="Proteomes" id="UP000531251"/>
    </source>
</evidence>
<evidence type="ECO:0000256" key="1">
    <source>
        <dbReference type="ARBA" id="ARBA00004429"/>
    </source>
</evidence>
<keyword evidence="9 13" id="KW-0489">Methyltransferase</keyword>
<dbReference type="Proteomes" id="UP000531251">
    <property type="component" value="Unassembled WGS sequence"/>
</dbReference>
<comment type="subcellular location">
    <subcellularLocation>
        <location evidence="1">Cell inner membrane</location>
        <topology evidence="1">Multi-pass membrane protein</topology>
    </subcellularLocation>
    <subcellularLocation>
        <location evidence="9">Cell membrane</location>
        <topology evidence="9">Multi-pass membrane protein</topology>
    </subcellularLocation>
</comment>
<protein>
    <recommendedName>
        <fullName evidence="9">Prepilin leader peptidase/N-methyltransferase</fullName>
        <ecNumber evidence="9">2.1.1.-</ecNumber>
        <ecNumber evidence="9">3.4.23.43</ecNumber>
    </recommendedName>
</protein>
<evidence type="ECO:0000259" key="11">
    <source>
        <dbReference type="Pfam" id="PF01478"/>
    </source>
</evidence>
<feature type="transmembrane region" description="Helical" evidence="10">
    <location>
        <begin position="130"/>
        <end position="148"/>
    </location>
</feature>
<dbReference type="GO" id="GO:0004190">
    <property type="term" value="F:aspartic-type endopeptidase activity"/>
    <property type="evidence" value="ECO:0007669"/>
    <property type="project" value="UniProtKB-EC"/>
</dbReference>
<evidence type="ECO:0000256" key="7">
    <source>
        <dbReference type="ARBA" id="ARBA00023136"/>
    </source>
</evidence>
<dbReference type="GO" id="GO:0005886">
    <property type="term" value="C:plasma membrane"/>
    <property type="evidence" value="ECO:0007669"/>
    <property type="project" value="UniProtKB-SubCell"/>
</dbReference>
<dbReference type="InterPro" id="IPR010627">
    <property type="entry name" value="Prepilin_pept_A24_N"/>
</dbReference>
<evidence type="ECO:0000256" key="9">
    <source>
        <dbReference type="RuleBase" id="RU003794"/>
    </source>
</evidence>
<dbReference type="AlphaFoldDB" id="A0A7X5XX90"/>
<evidence type="ECO:0000256" key="3">
    <source>
        <dbReference type="ARBA" id="ARBA00022475"/>
    </source>
</evidence>
<dbReference type="PRINTS" id="PR00864">
    <property type="entry name" value="PREPILNPTASE"/>
</dbReference>
<keyword evidence="7 10" id="KW-0472">Membrane</keyword>
<feature type="domain" description="Prepilin type IV endopeptidase peptidase" evidence="11">
    <location>
        <begin position="108"/>
        <end position="215"/>
    </location>
</feature>
<dbReference type="PANTHER" id="PTHR30487">
    <property type="entry name" value="TYPE 4 PREPILIN-LIKE PROTEINS LEADER PEPTIDE-PROCESSING ENZYME"/>
    <property type="match status" value="1"/>
</dbReference>
<dbReference type="InterPro" id="IPR000045">
    <property type="entry name" value="Prepilin_IV_endopep_pep"/>
</dbReference>
<evidence type="ECO:0000256" key="2">
    <source>
        <dbReference type="ARBA" id="ARBA00005801"/>
    </source>
</evidence>
<sequence length="270" mass="27932">MTPMELWGWPILLGVLGAVFGSFIATIAIRWPEGRGVARGRSACDSCGIPLGAAELVPVLSYLVQRGRCRHCAARIAPSHWWTEVVGLAIGGIAGLAAPGVEGAAGAVFGWLLLALAALDLAAFWLPNGLNAALAVVGLGVGAAGIGAPLAERVLGGVAGFAVLWLVARGYRALRGRQGLGGGDPKLFGAIGCWLGWENLPMVLLAASLIGLAAVLAMLVVGRRVRASDRLPFGVMLALGAWMVWLVPQLLPQPAPPGEVMTWQLAPIDH</sequence>